<comment type="similarity">
    <text evidence="1">Belongs to the class-A beta-lactamase family.</text>
</comment>
<dbReference type="InterPro" id="IPR001466">
    <property type="entry name" value="Beta-lactam-related"/>
</dbReference>
<dbReference type="Pfam" id="PF00144">
    <property type="entry name" value="Beta-lactamase"/>
    <property type="match status" value="1"/>
</dbReference>
<accession>K1VP87</accession>
<reference evidence="5 6" key="1">
    <citation type="journal article" date="2012" name="Eukaryot. Cell">
        <title>Genome sequence of the Trichosporon asahii environmental strain CBS 8904.</title>
        <authorList>
            <person name="Yang R.Y."/>
            <person name="Li H.T."/>
            <person name="Zhu H."/>
            <person name="Zhou G.P."/>
            <person name="Wang M."/>
            <person name="Wang L."/>
        </authorList>
    </citation>
    <scope>NUCLEOTIDE SEQUENCE [LARGE SCALE GENOMIC DNA]</scope>
    <source>
        <strain evidence="5 6">CBS 8904</strain>
    </source>
</reference>
<feature type="domain" description="Beta-lactamase-related" evidence="4">
    <location>
        <begin position="18"/>
        <end position="400"/>
    </location>
</feature>
<evidence type="ECO:0000313" key="6">
    <source>
        <dbReference type="Proteomes" id="UP000006757"/>
    </source>
</evidence>
<dbReference type="GO" id="GO:0016787">
    <property type="term" value="F:hydrolase activity"/>
    <property type="evidence" value="ECO:0007669"/>
    <property type="project" value="UniProtKB-KW"/>
</dbReference>
<dbReference type="OMA" id="RKGSMMW"/>
<protein>
    <recommendedName>
        <fullName evidence="4">Beta-lactamase-related domain-containing protein</fullName>
    </recommendedName>
</protein>
<dbReference type="HOGENOM" id="CLU_020027_11_1_1"/>
<evidence type="ECO:0000256" key="1">
    <source>
        <dbReference type="ARBA" id="ARBA00009009"/>
    </source>
</evidence>
<dbReference type="STRING" id="1220162.K1VP87"/>
<dbReference type="OrthoDB" id="428260at2759"/>
<evidence type="ECO:0000313" key="5">
    <source>
        <dbReference type="EMBL" id="EKD01277.1"/>
    </source>
</evidence>
<dbReference type="Proteomes" id="UP000006757">
    <property type="component" value="Unassembled WGS sequence"/>
</dbReference>
<evidence type="ECO:0000259" key="4">
    <source>
        <dbReference type="Pfam" id="PF00144"/>
    </source>
</evidence>
<keyword evidence="2" id="KW-0378">Hydrolase</keyword>
<sequence length="430" mass="47055">MLPRPQVTQAGRAALSSLLKREVSAQRIPATFMGVTNADGELFWAQAGLQEFGNPASGEVADDTMLQLFSMTKLVTSLVDRGMAALDDPDLLDEHIPEISKQDILVAYDESGPTYVPKKKRLTLRMLLSHSSGLGYAGRNPLIGRWQKEHDAGRPGQGAKEWLGPLCFEPQTRWRYGTSVDWAGILLERVSGMKLGDWMQANIFAPLGITSITFEPSPEAQAKLMTMTYRKDGKELSIPEPAMRPQGGHAGIKRDMNRRGRHNGGGGLYGTARDYLRFLRGVLASRDAAPGEGILSRAMFEELFTNALPPRSEGTKPYADCAKSMAWGTFTDPELLKNDGQGLAHSVGFMISTMDSCHGRKAGSGTWDGAAKSEYWVDPTSGIAAVFATNLTSPNPDHYMKMYNEFERTLYDSLEEGASDATPVTLRSNL</sequence>
<dbReference type="AlphaFoldDB" id="K1VP87"/>
<evidence type="ECO:0000256" key="3">
    <source>
        <dbReference type="SAM" id="MobiDB-lite"/>
    </source>
</evidence>
<dbReference type="eggNOG" id="ENOG502S4UR">
    <property type="taxonomic scope" value="Eukaryota"/>
</dbReference>
<dbReference type="PANTHER" id="PTHR43283:SF17">
    <property type="entry name" value="(LOVD), PUTATIVE (AFU_ORTHOLOGUE AFUA_5G00920)-RELATED"/>
    <property type="match status" value="1"/>
</dbReference>
<name>K1VP87_TRIAC</name>
<dbReference type="InterPro" id="IPR012338">
    <property type="entry name" value="Beta-lactam/transpept-like"/>
</dbReference>
<gene>
    <name evidence="5" type="ORF">A1Q2_04434</name>
</gene>
<dbReference type="InterPro" id="IPR050789">
    <property type="entry name" value="Diverse_Enzym_Activities"/>
</dbReference>
<dbReference type="Gene3D" id="3.40.710.10">
    <property type="entry name" value="DD-peptidase/beta-lactamase superfamily"/>
    <property type="match status" value="1"/>
</dbReference>
<dbReference type="InParanoid" id="K1VP87"/>
<proteinExistence type="inferred from homology"/>
<evidence type="ECO:0000256" key="2">
    <source>
        <dbReference type="ARBA" id="ARBA00022801"/>
    </source>
</evidence>
<dbReference type="EMBL" id="AMBO01000322">
    <property type="protein sequence ID" value="EKD01277.1"/>
    <property type="molecule type" value="Genomic_DNA"/>
</dbReference>
<comment type="caution">
    <text evidence="5">The sequence shown here is derived from an EMBL/GenBank/DDBJ whole genome shotgun (WGS) entry which is preliminary data.</text>
</comment>
<keyword evidence="6" id="KW-1185">Reference proteome</keyword>
<feature type="region of interest" description="Disordered" evidence="3">
    <location>
        <begin position="237"/>
        <end position="261"/>
    </location>
</feature>
<dbReference type="PANTHER" id="PTHR43283">
    <property type="entry name" value="BETA-LACTAMASE-RELATED"/>
    <property type="match status" value="1"/>
</dbReference>
<organism evidence="5 6">
    <name type="scientific">Trichosporon asahii var. asahii (strain CBS 8904)</name>
    <name type="common">Yeast</name>
    <dbReference type="NCBI Taxonomy" id="1220162"/>
    <lineage>
        <taxon>Eukaryota</taxon>
        <taxon>Fungi</taxon>
        <taxon>Dikarya</taxon>
        <taxon>Basidiomycota</taxon>
        <taxon>Agaricomycotina</taxon>
        <taxon>Tremellomycetes</taxon>
        <taxon>Trichosporonales</taxon>
        <taxon>Trichosporonaceae</taxon>
        <taxon>Trichosporon</taxon>
    </lineage>
</organism>
<dbReference type="SUPFAM" id="SSF56601">
    <property type="entry name" value="beta-lactamase/transpeptidase-like"/>
    <property type="match status" value="1"/>
</dbReference>